<gene>
    <name evidence="3" type="ORF">WMO43_11975</name>
</gene>
<keyword evidence="4" id="KW-1185">Reference proteome</keyword>
<evidence type="ECO:0000256" key="1">
    <source>
        <dbReference type="SAM" id="SignalP"/>
    </source>
</evidence>
<feature type="chain" id="PRO_5045295305" evidence="1">
    <location>
        <begin position="37"/>
        <end position="265"/>
    </location>
</feature>
<evidence type="ECO:0000259" key="2">
    <source>
        <dbReference type="Pfam" id="PF13349"/>
    </source>
</evidence>
<feature type="signal peptide" evidence="1">
    <location>
        <begin position="1"/>
        <end position="36"/>
    </location>
</feature>
<dbReference type="Pfam" id="PF13349">
    <property type="entry name" value="DUF4097"/>
    <property type="match status" value="1"/>
</dbReference>
<reference evidence="3 4" key="1">
    <citation type="submission" date="2024-03" db="EMBL/GenBank/DDBJ databases">
        <title>Human intestinal bacterial collection.</title>
        <authorList>
            <person name="Pauvert C."/>
            <person name="Hitch T.C.A."/>
            <person name="Clavel T."/>
        </authorList>
    </citation>
    <scope>NUCLEOTIDE SEQUENCE [LARGE SCALE GENOMIC DNA]</scope>
    <source>
        <strain evidence="3 4">CLA-AA-H185</strain>
    </source>
</reference>
<name>A0ABV1HFV4_9FIRM</name>
<evidence type="ECO:0000313" key="4">
    <source>
        <dbReference type="Proteomes" id="UP001454489"/>
    </source>
</evidence>
<feature type="domain" description="DUF4097" evidence="2">
    <location>
        <begin position="70"/>
        <end position="262"/>
    </location>
</feature>
<evidence type="ECO:0000313" key="3">
    <source>
        <dbReference type="EMBL" id="MEQ2558579.1"/>
    </source>
</evidence>
<keyword evidence="1" id="KW-0732">Signal</keyword>
<dbReference type="EMBL" id="JBBMEX010000014">
    <property type="protein sequence ID" value="MEQ2558579.1"/>
    <property type="molecule type" value="Genomic_DNA"/>
</dbReference>
<dbReference type="Proteomes" id="UP001454489">
    <property type="component" value="Unassembled WGS sequence"/>
</dbReference>
<accession>A0ABV1HFV4</accession>
<comment type="caution">
    <text evidence="3">The sequence shown here is derived from an EMBL/GenBank/DDBJ whole genome shotgun (WGS) entry which is preliminary data.</text>
</comment>
<dbReference type="RefSeq" id="WP_353531369.1">
    <property type="nucleotide sequence ID" value="NZ_JBBMEX010000014.1"/>
</dbReference>
<organism evidence="3 4">
    <name type="scientific">Maccoyibacter intestinihominis</name>
    <dbReference type="NCBI Taxonomy" id="3133499"/>
    <lineage>
        <taxon>Bacteria</taxon>
        <taxon>Bacillati</taxon>
        <taxon>Bacillota</taxon>
        <taxon>Clostridia</taxon>
        <taxon>Lachnospirales</taxon>
        <taxon>Lachnospiraceae</taxon>
        <taxon>Maccoyibacter</taxon>
    </lineage>
</organism>
<dbReference type="Gene3D" id="2.160.20.120">
    <property type="match status" value="1"/>
</dbReference>
<proteinExistence type="predicted"/>
<sequence>MLKTFHTSYIRKKKSRAVTALSLLFLMLCLTGCSMEGVPFANWDLYHSETYENAESYQTGDFSGNADEVQTLAVYWRSGEIKITESEGDSIEIRESGKNLTEDAKMHYYLKDGQLEVRFCASGATIQVKPKEKHLQIEVPKNMQLSIHSTSADVKAKHLEQEQILVATMSGDIEIGEFVAEEGDLSSGSGDITLDNMQVQEAAITTASGDVELSLPEKGAKIKYTTTGGDLETDLDHKKTGNIYVFGDGKTNLTIQSTNGDLMIR</sequence>
<protein>
    <submittedName>
        <fullName evidence="3">DUF4097 family beta strand repeat-containing protein</fullName>
    </submittedName>
</protein>
<dbReference type="InterPro" id="IPR025164">
    <property type="entry name" value="Toastrack_DUF4097"/>
</dbReference>